<dbReference type="SUPFAM" id="SSF48452">
    <property type="entry name" value="TPR-like"/>
    <property type="match status" value="1"/>
</dbReference>
<sequence>MQSISNAVRVAVSVVGAWSLLACGGQSTRSASGATELGLAQQDSPAELYVALAKEYHRLGQTEVALRRAQQAVKTDKSYAPAHVWLAFLLEQLRQTDEAADHYARAMKLAPNNPDVLNAYGSFLCNQRRYAEADAQFVKASKNPVYPTPWIALTNAGNCALEAGDPTKAETHYRAALLGNPNFGAPLASLAQQALKRGDAKVAKDYIDRYFKPDTVRLPSDSRIALQVGAEAEQALGNRKRAAFYRNALDSNFPAAPAAAGRAP</sequence>
<dbReference type="GO" id="GO:0035269">
    <property type="term" value="P:protein O-linked glycosylation via mannose"/>
    <property type="evidence" value="ECO:0007669"/>
    <property type="project" value="TreeGrafter"/>
</dbReference>
<keyword evidence="3" id="KW-1185">Reference proteome</keyword>
<dbReference type="EMBL" id="FNOW01000007">
    <property type="protein sequence ID" value="SDX58633.1"/>
    <property type="molecule type" value="Genomic_DNA"/>
</dbReference>
<dbReference type="InterPro" id="IPR013360">
    <property type="entry name" value="Pilus_4_PilW"/>
</dbReference>
<dbReference type="STRING" id="61595.SAMN05421644_10741"/>
<dbReference type="PANTHER" id="PTHR44216">
    <property type="entry name" value="PROTEIN O-MANNOSYL-TRANSFERASE TMTC2"/>
    <property type="match status" value="1"/>
</dbReference>
<dbReference type="InterPro" id="IPR052384">
    <property type="entry name" value="TMTC_O-mannosyltransferase"/>
</dbReference>
<name>A0A1H3CWP7_ALLWA</name>
<dbReference type="RefSeq" id="WP_091332399.1">
    <property type="nucleotide sequence ID" value="NZ_FNOW01000007.1"/>
</dbReference>
<feature type="repeat" description="TPR" evidence="1">
    <location>
        <begin position="80"/>
        <end position="113"/>
    </location>
</feature>
<dbReference type="InterPro" id="IPR011990">
    <property type="entry name" value="TPR-like_helical_dom_sf"/>
</dbReference>
<dbReference type="Gene3D" id="1.25.40.10">
    <property type="entry name" value="Tetratricopeptide repeat domain"/>
    <property type="match status" value="1"/>
</dbReference>
<dbReference type="PROSITE" id="PS50005">
    <property type="entry name" value="TPR"/>
    <property type="match status" value="1"/>
</dbReference>
<organism evidence="2 3">
    <name type="scientific">Allochromatium warmingii</name>
    <name type="common">Chromatium warmingii</name>
    <dbReference type="NCBI Taxonomy" id="61595"/>
    <lineage>
        <taxon>Bacteria</taxon>
        <taxon>Pseudomonadati</taxon>
        <taxon>Pseudomonadota</taxon>
        <taxon>Gammaproteobacteria</taxon>
        <taxon>Chromatiales</taxon>
        <taxon>Chromatiaceae</taxon>
        <taxon>Allochromatium</taxon>
    </lineage>
</organism>
<dbReference type="PANTHER" id="PTHR44216:SF3">
    <property type="entry name" value="PROTEIN O-MANNOSYL-TRANSFERASE TMTC2"/>
    <property type="match status" value="1"/>
</dbReference>
<dbReference type="InterPro" id="IPR019734">
    <property type="entry name" value="TPR_rpt"/>
</dbReference>
<accession>A0A1H3CWP7</accession>
<dbReference type="GO" id="GO:0000030">
    <property type="term" value="F:mannosyltransferase activity"/>
    <property type="evidence" value="ECO:0007669"/>
    <property type="project" value="TreeGrafter"/>
</dbReference>
<proteinExistence type="predicted"/>
<evidence type="ECO:0000313" key="3">
    <source>
        <dbReference type="Proteomes" id="UP000198672"/>
    </source>
</evidence>
<dbReference type="OrthoDB" id="9814042at2"/>
<reference evidence="3" key="1">
    <citation type="submission" date="2016-10" db="EMBL/GenBank/DDBJ databases">
        <authorList>
            <person name="Varghese N."/>
            <person name="Submissions S."/>
        </authorList>
    </citation>
    <scope>NUCLEOTIDE SEQUENCE [LARGE SCALE GENOMIC DNA]</scope>
    <source>
        <strain evidence="3">DSM 173</strain>
    </source>
</reference>
<protein>
    <submittedName>
        <fullName evidence="2">Type IV pilus assembly protein PilF</fullName>
    </submittedName>
</protein>
<dbReference type="NCBIfam" id="TIGR02521">
    <property type="entry name" value="type_IV_pilW"/>
    <property type="match status" value="1"/>
</dbReference>
<evidence type="ECO:0000313" key="2">
    <source>
        <dbReference type="EMBL" id="SDX58633.1"/>
    </source>
</evidence>
<keyword evidence="1" id="KW-0802">TPR repeat</keyword>
<evidence type="ECO:0000256" key="1">
    <source>
        <dbReference type="PROSITE-ProRule" id="PRU00339"/>
    </source>
</evidence>
<dbReference type="Proteomes" id="UP000198672">
    <property type="component" value="Unassembled WGS sequence"/>
</dbReference>
<dbReference type="AlphaFoldDB" id="A0A1H3CWP7"/>
<gene>
    <name evidence="2" type="ORF">SAMN05421644_10741</name>
</gene>
<dbReference type="Pfam" id="PF13432">
    <property type="entry name" value="TPR_16"/>
    <property type="match status" value="2"/>
</dbReference>
<dbReference type="SMART" id="SM00028">
    <property type="entry name" value="TPR"/>
    <property type="match status" value="3"/>
</dbReference>